<accession>A0A1M7Z507</accession>
<dbReference type="RefSeq" id="WP_139282359.1">
    <property type="nucleotide sequence ID" value="NZ_FRXO01000001.1"/>
</dbReference>
<proteinExistence type="predicted"/>
<name>A0A1M7Z507_9HYPH</name>
<dbReference type="Proteomes" id="UP000186406">
    <property type="component" value="Unassembled WGS sequence"/>
</dbReference>
<reference evidence="1 2" key="1">
    <citation type="submission" date="2016-12" db="EMBL/GenBank/DDBJ databases">
        <authorList>
            <person name="Song W.-J."/>
            <person name="Kurnit D.M."/>
        </authorList>
    </citation>
    <scope>NUCLEOTIDE SEQUENCE [LARGE SCALE GENOMIC DNA]</scope>
    <source>
        <strain evidence="1 2">DSM 19599</strain>
    </source>
</reference>
<dbReference type="EMBL" id="FRXO01000001">
    <property type="protein sequence ID" value="SHO59961.1"/>
    <property type="molecule type" value="Genomic_DNA"/>
</dbReference>
<gene>
    <name evidence="1" type="ORF">SAMN02745172_00125</name>
</gene>
<dbReference type="AlphaFoldDB" id="A0A1M7Z507"/>
<keyword evidence="2" id="KW-1185">Reference proteome</keyword>
<sequence>MGYAMWAIVVVTLGLLTGPQTFVVTDAGTFPDKAKCETAMSEGLRTGLDNDPELKAAYHDGYRQYVCVRVEEIGAAHGAK</sequence>
<organism evidence="1 2">
    <name type="scientific">Pseudoxanthobacter soli DSM 19599</name>
    <dbReference type="NCBI Taxonomy" id="1123029"/>
    <lineage>
        <taxon>Bacteria</taxon>
        <taxon>Pseudomonadati</taxon>
        <taxon>Pseudomonadota</taxon>
        <taxon>Alphaproteobacteria</taxon>
        <taxon>Hyphomicrobiales</taxon>
        <taxon>Segnochrobactraceae</taxon>
        <taxon>Pseudoxanthobacter</taxon>
    </lineage>
</organism>
<evidence type="ECO:0000313" key="1">
    <source>
        <dbReference type="EMBL" id="SHO59961.1"/>
    </source>
</evidence>
<evidence type="ECO:0000313" key="2">
    <source>
        <dbReference type="Proteomes" id="UP000186406"/>
    </source>
</evidence>
<protein>
    <submittedName>
        <fullName evidence="1">Uncharacterized protein</fullName>
    </submittedName>
</protein>
<dbReference type="OrthoDB" id="8455510at2"/>
<dbReference type="STRING" id="1123029.SAMN02745172_00125"/>